<evidence type="ECO:0000313" key="10">
    <source>
        <dbReference type="EMBL" id="MBA4651260.1"/>
    </source>
</evidence>
<dbReference type="GO" id="GO:0006139">
    <property type="term" value="P:nucleobase-containing compound metabolic process"/>
    <property type="evidence" value="ECO:0007669"/>
    <property type="project" value="UniProtKB-ARBA"/>
</dbReference>
<feature type="region of interest" description="Disordered" evidence="8">
    <location>
        <begin position="533"/>
        <end position="614"/>
    </location>
</feature>
<feature type="binding site" evidence="6">
    <location>
        <position position="229"/>
    </location>
    <ligand>
        <name>FAD</name>
        <dbReference type="ChEBI" id="CHEBI:57692"/>
    </ligand>
</feature>
<dbReference type="InterPro" id="IPR036155">
    <property type="entry name" value="Crypto/Photolyase_N_sf"/>
</dbReference>
<sequence length="650" mass="73714">MDSNSKTIVWFRRDLRIEDNPALAAAARDGCVFPVYIWCPKEEGQFFPGRVSRWWLKQSLVHLDQSLRSLGVGLTLIKAESTLDAIMECVKAIGATKVVFNRLYDPISLVRDHQIKEKLGELDITVLSYNGDLLYEPWDVYDNNRDPFRTFAPFWDKCLNMNMEPASLPTPWRLVPASGSTKKFSIDDLGLENDSEKPSNALLGRAWSPGWTNAHKALSEFVEQHLVEYSKNRVKVGGNLTSLLSPYLHFGELSVRKVFHCVQMKQILWANEGNISGLESVNMFLRAIGFREYSRYLCFNFPFTHERSLLNHLKYFPWNSDQALFKAWRQGRTGYPLVDAGMRELWATGWIHNRMRVIVSSFCVKFLLLPWRWGMKYFWDTLLDADLECDILGWQYISGSLPDGHDLNRIDDPELQGSKYDPEGEYVRQWLPELARMPTEWIHHPWDAPGSVLKAAGVELGFNYPKPIIEMDTARQRLTEAICQMQGMAGIALAETNCTNEVVVDNTDNTENTDTNADTIRVDNVENSAIPKTVLHGRPGSISGSSWDQQVPSLQRPNNSSPNGKRPRISEEDRAPEANPNYCNENNRDGLRTDEDLCSTADSSPAKKPTTSINSFCVPQACSVTTHGKGLLDSESSDVKQPWKEPGDIE</sequence>
<dbReference type="GO" id="GO:0071949">
    <property type="term" value="F:FAD binding"/>
    <property type="evidence" value="ECO:0007669"/>
    <property type="project" value="TreeGrafter"/>
</dbReference>
<dbReference type="SUPFAM" id="SSF48173">
    <property type="entry name" value="Cryptochrome/photolyase FAD-binding domain"/>
    <property type="match status" value="1"/>
</dbReference>
<name>A0A7C9DT63_OPUST</name>
<dbReference type="PRINTS" id="PR00147">
    <property type="entry name" value="DNAPHOTLYASE"/>
</dbReference>
<feature type="binding site" evidence="6">
    <location>
        <position position="284"/>
    </location>
    <ligand>
        <name>FAD</name>
        <dbReference type="ChEBI" id="CHEBI:57692"/>
    </ligand>
</feature>
<dbReference type="Pfam" id="PF03441">
    <property type="entry name" value="FAD_binding_7"/>
    <property type="match status" value="1"/>
</dbReference>
<dbReference type="GO" id="GO:0006950">
    <property type="term" value="P:response to stress"/>
    <property type="evidence" value="ECO:0007669"/>
    <property type="project" value="UniProtKB-ARBA"/>
</dbReference>
<evidence type="ECO:0000256" key="5">
    <source>
        <dbReference type="ARBA" id="ARBA00022991"/>
    </source>
</evidence>
<evidence type="ECO:0000256" key="7">
    <source>
        <dbReference type="PIRSR" id="PIRSR602081-2"/>
    </source>
</evidence>
<evidence type="ECO:0000256" key="4">
    <source>
        <dbReference type="ARBA" id="ARBA00022827"/>
    </source>
</evidence>
<dbReference type="GO" id="GO:0005737">
    <property type="term" value="C:cytoplasm"/>
    <property type="evidence" value="ECO:0007669"/>
    <property type="project" value="TreeGrafter"/>
</dbReference>
<dbReference type="InterPro" id="IPR014729">
    <property type="entry name" value="Rossmann-like_a/b/a_fold"/>
</dbReference>
<keyword evidence="3 6" id="KW-0285">Flavoprotein</keyword>
<dbReference type="PROSITE" id="PS51645">
    <property type="entry name" value="PHR_CRY_ALPHA_BETA"/>
    <property type="match status" value="1"/>
</dbReference>
<reference evidence="10" key="1">
    <citation type="journal article" date="2013" name="J. Plant Res.">
        <title>Effect of fungi and light on seed germination of three Opuntia species from semiarid lands of central Mexico.</title>
        <authorList>
            <person name="Delgado-Sanchez P."/>
            <person name="Jimenez-Bremont J.F."/>
            <person name="Guerrero-Gonzalez Mde L."/>
            <person name="Flores J."/>
        </authorList>
    </citation>
    <scope>NUCLEOTIDE SEQUENCE</scope>
    <source>
        <tissue evidence="10">Cladode</tissue>
    </source>
</reference>
<comment type="cofactor">
    <cofactor evidence="1">
        <name>(6R)-5,10-methylene-5,6,7,8-tetrahydrofolate</name>
        <dbReference type="ChEBI" id="CHEBI:15636"/>
    </cofactor>
</comment>
<dbReference type="GO" id="GO:0005634">
    <property type="term" value="C:nucleus"/>
    <property type="evidence" value="ECO:0007669"/>
    <property type="project" value="TreeGrafter"/>
</dbReference>
<dbReference type="GO" id="GO:0043153">
    <property type="term" value="P:entrainment of circadian clock by photoperiod"/>
    <property type="evidence" value="ECO:0007669"/>
    <property type="project" value="TreeGrafter"/>
</dbReference>
<dbReference type="PANTHER" id="PTHR11455:SF18">
    <property type="entry name" value="SI:CH1073-390K14.1"/>
    <property type="match status" value="1"/>
</dbReference>
<feature type="compositionally biased region" description="Basic and acidic residues" evidence="8">
    <location>
        <begin position="637"/>
        <end position="650"/>
    </location>
</feature>
<dbReference type="Gene3D" id="1.10.579.10">
    <property type="entry name" value="DNA Cyclobutane Dipyrimidine Photolyase, subunit A, domain 3"/>
    <property type="match status" value="1"/>
</dbReference>
<dbReference type="InterPro" id="IPR002081">
    <property type="entry name" value="Cryptochrome/DNA_photolyase_1"/>
</dbReference>
<reference evidence="10" key="2">
    <citation type="submission" date="2020-07" db="EMBL/GenBank/DDBJ databases">
        <authorList>
            <person name="Vera ALvarez R."/>
            <person name="Arias-Moreno D.M."/>
            <person name="Jimenez-Jacinto V."/>
            <person name="Jimenez-Bremont J.F."/>
            <person name="Swaminathan K."/>
            <person name="Moose S.P."/>
            <person name="Guerrero-Gonzalez M.L."/>
            <person name="Marino-Ramirez L."/>
            <person name="Landsman D."/>
            <person name="Rodriguez-Kessler M."/>
            <person name="Delgado-Sanchez P."/>
        </authorList>
    </citation>
    <scope>NUCLEOTIDE SEQUENCE</scope>
    <source>
        <tissue evidence="10">Cladode</tissue>
    </source>
</reference>
<accession>A0A7C9DT63</accession>
<proteinExistence type="inferred from homology"/>
<dbReference type="GO" id="GO:0003677">
    <property type="term" value="F:DNA binding"/>
    <property type="evidence" value="ECO:0007669"/>
    <property type="project" value="TreeGrafter"/>
</dbReference>
<dbReference type="EMBL" id="GISG01169227">
    <property type="protein sequence ID" value="MBA4651260.1"/>
    <property type="molecule type" value="Transcribed_RNA"/>
</dbReference>
<feature type="binding site" evidence="6">
    <location>
        <begin position="384"/>
        <end position="386"/>
    </location>
    <ligand>
        <name>FAD</name>
        <dbReference type="ChEBI" id="CHEBI:57692"/>
    </ligand>
</feature>
<organism evidence="10">
    <name type="scientific">Opuntia streptacantha</name>
    <name type="common">Prickly pear cactus</name>
    <name type="synonym">Opuntia cardona</name>
    <dbReference type="NCBI Taxonomy" id="393608"/>
    <lineage>
        <taxon>Eukaryota</taxon>
        <taxon>Viridiplantae</taxon>
        <taxon>Streptophyta</taxon>
        <taxon>Embryophyta</taxon>
        <taxon>Tracheophyta</taxon>
        <taxon>Spermatophyta</taxon>
        <taxon>Magnoliopsida</taxon>
        <taxon>eudicotyledons</taxon>
        <taxon>Gunneridae</taxon>
        <taxon>Pentapetalae</taxon>
        <taxon>Caryophyllales</taxon>
        <taxon>Cactineae</taxon>
        <taxon>Cactaceae</taxon>
        <taxon>Opuntioideae</taxon>
        <taxon>Opuntia</taxon>
    </lineage>
</organism>
<feature type="site" description="Electron transfer via tryptophanyl radical" evidence="7">
    <location>
        <position position="394"/>
    </location>
</feature>
<evidence type="ECO:0000256" key="6">
    <source>
        <dbReference type="PIRSR" id="PIRSR602081-1"/>
    </source>
</evidence>
<dbReference type="Pfam" id="PF00875">
    <property type="entry name" value="DNA_photolyase"/>
    <property type="match status" value="1"/>
</dbReference>
<evidence type="ECO:0000256" key="1">
    <source>
        <dbReference type="ARBA" id="ARBA00001932"/>
    </source>
</evidence>
<dbReference type="Gene3D" id="3.40.50.620">
    <property type="entry name" value="HUPs"/>
    <property type="match status" value="1"/>
</dbReference>
<dbReference type="GO" id="GO:0003904">
    <property type="term" value="F:deoxyribodipyrimidine photo-lyase activity"/>
    <property type="evidence" value="ECO:0007669"/>
    <property type="project" value="TreeGrafter"/>
</dbReference>
<keyword evidence="5" id="KW-0157">Chromophore</keyword>
<dbReference type="AlphaFoldDB" id="A0A7C9DT63"/>
<comment type="similarity">
    <text evidence="2">Belongs to the DNA photolyase class-1 family.</text>
</comment>
<evidence type="ECO:0000256" key="2">
    <source>
        <dbReference type="ARBA" id="ARBA00005862"/>
    </source>
</evidence>
<dbReference type="NCBIfam" id="TIGR02766">
    <property type="entry name" value="crypt_chrom_pln"/>
    <property type="match status" value="1"/>
</dbReference>
<dbReference type="InterPro" id="IPR018394">
    <property type="entry name" value="DNA_photolyase_1_CS_C"/>
</dbReference>
<dbReference type="PROSITE" id="PS00394">
    <property type="entry name" value="DNA_PHOTOLYASES_1_1"/>
    <property type="match status" value="1"/>
</dbReference>
<feature type="compositionally biased region" description="Basic and acidic residues" evidence="8">
    <location>
        <begin position="586"/>
        <end position="595"/>
    </location>
</feature>
<dbReference type="InterPro" id="IPR014134">
    <property type="entry name" value="Cryptochrome_pln"/>
</dbReference>
<dbReference type="FunFam" id="1.10.579.10:FF:000003">
    <property type="entry name" value="Deoxyribodipyrimidine photo-lyase"/>
    <property type="match status" value="1"/>
</dbReference>
<dbReference type="Gene3D" id="1.25.40.80">
    <property type="match status" value="1"/>
</dbReference>
<feature type="site" description="Electron transfer via tryptophanyl radical" evidence="7">
    <location>
        <position position="371"/>
    </location>
</feature>
<dbReference type="InterPro" id="IPR005101">
    <property type="entry name" value="Cryptochr/Photolyase_FAD-bd"/>
</dbReference>
<feature type="compositionally biased region" description="Polar residues" evidence="8">
    <location>
        <begin position="542"/>
        <end position="563"/>
    </location>
</feature>
<keyword evidence="4 6" id="KW-0274">FAD</keyword>
<evidence type="ECO:0000256" key="8">
    <source>
        <dbReference type="SAM" id="MobiDB-lite"/>
    </source>
</evidence>
<evidence type="ECO:0000256" key="3">
    <source>
        <dbReference type="ARBA" id="ARBA00022630"/>
    </source>
</evidence>
<dbReference type="PANTHER" id="PTHR11455">
    <property type="entry name" value="CRYPTOCHROME"/>
    <property type="match status" value="1"/>
</dbReference>
<evidence type="ECO:0000259" key="9">
    <source>
        <dbReference type="PROSITE" id="PS51645"/>
    </source>
</evidence>
<protein>
    <recommendedName>
        <fullName evidence="9">Photolyase/cryptochrome alpha/beta domain-containing protein</fullName>
    </recommendedName>
</protein>
<feature type="binding site" evidence="6">
    <location>
        <begin position="241"/>
        <end position="245"/>
    </location>
    <ligand>
        <name>FAD</name>
        <dbReference type="ChEBI" id="CHEBI:57692"/>
    </ligand>
</feature>
<feature type="site" description="Electron transfer via tryptophanyl radical" evidence="7">
    <location>
        <position position="318"/>
    </location>
</feature>
<feature type="region of interest" description="Disordered" evidence="8">
    <location>
        <begin position="627"/>
        <end position="650"/>
    </location>
</feature>
<feature type="domain" description="Photolyase/cryptochrome alpha/beta" evidence="9">
    <location>
        <begin position="5"/>
        <end position="134"/>
    </location>
</feature>
<comment type="cofactor">
    <cofactor evidence="6">
        <name>FAD</name>
        <dbReference type="ChEBI" id="CHEBI:57692"/>
    </cofactor>
    <text evidence="6">Binds 1 FAD per subunit.</text>
</comment>
<dbReference type="InterPro" id="IPR036134">
    <property type="entry name" value="Crypto/Photolyase_FAD-like_sf"/>
</dbReference>
<dbReference type="InterPro" id="IPR006050">
    <property type="entry name" value="DNA_photolyase_N"/>
</dbReference>
<dbReference type="GO" id="GO:0032922">
    <property type="term" value="P:circadian regulation of gene expression"/>
    <property type="evidence" value="ECO:0007669"/>
    <property type="project" value="TreeGrafter"/>
</dbReference>
<dbReference type="GO" id="GO:0009882">
    <property type="term" value="F:blue light photoreceptor activity"/>
    <property type="evidence" value="ECO:0007669"/>
    <property type="project" value="InterPro"/>
</dbReference>
<dbReference type="SUPFAM" id="SSF52425">
    <property type="entry name" value="Cryptochrome/photolyase, N-terminal domain"/>
    <property type="match status" value="1"/>
</dbReference>